<dbReference type="EMBL" id="CM003377">
    <property type="protein sequence ID" value="KOM46377.1"/>
    <property type="molecule type" value="Genomic_DNA"/>
</dbReference>
<feature type="repeat" description="PPR" evidence="2">
    <location>
        <begin position="59"/>
        <end position="89"/>
    </location>
</feature>
<dbReference type="Gene3D" id="1.25.40.10">
    <property type="entry name" value="Tetratricopeptide repeat domain"/>
    <property type="match status" value="1"/>
</dbReference>
<accession>A0A0L9UUW7</accession>
<reference evidence="4" key="1">
    <citation type="journal article" date="2015" name="Proc. Natl. Acad. Sci. U.S.A.">
        <title>Genome sequencing of adzuki bean (Vigna angularis) provides insight into high starch and low fat accumulation and domestication.</title>
        <authorList>
            <person name="Yang K."/>
            <person name="Tian Z."/>
            <person name="Chen C."/>
            <person name="Luo L."/>
            <person name="Zhao B."/>
            <person name="Wang Z."/>
            <person name="Yu L."/>
            <person name="Li Y."/>
            <person name="Sun Y."/>
            <person name="Li W."/>
            <person name="Chen Y."/>
            <person name="Li Y."/>
            <person name="Zhang Y."/>
            <person name="Ai D."/>
            <person name="Zhao J."/>
            <person name="Shang C."/>
            <person name="Ma Y."/>
            <person name="Wu B."/>
            <person name="Wang M."/>
            <person name="Gao L."/>
            <person name="Sun D."/>
            <person name="Zhang P."/>
            <person name="Guo F."/>
            <person name="Wang W."/>
            <person name="Li Y."/>
            <person name="Wang J."/>
            <person name="Varshney R.K."/>
            <person name="Wang J."/>
            <person name="Ling H.Q."/>
            <person name="Wan P."/>
        </authorList>
    </citation>
    <scope>NUCLEOTIDE SEQUENCE</scope>
    <source>
        <strain evidence="4">cv. Jingnong 6</strain>
    </source>
</reference>
<protein>
    <recommendedName>
        <fullName evidence="5">Pentatricopeptide repeat-containing protein</fullName>
    </recommendedName>
</protein>
<evidence type="ECO:0008006" key="5">
    <source>
        <dbReference type="Google" id="ProtNLM"/>
    </source>
</evidence>
<evidence type="ECO:0000313" key="3">
    <source>
        <dbReference type="EMBL" id="KOM46377.1"/>
    </source>
</evidence>
<name>A0A0L9UUW7_PHAAN</name>
<keyword evidence="1" id="KW-0677">Repeat</keyword>
<evidence type="ECO:0000256" key="2">
    <source>
        <dbReference type="PROSITE-ProRule" id="PRU00708"/>
    </source>
</evidence>
<dbReference type="Proteomes" id="UP000053144">
    <property type="component" value="Chromosome 7"/>
</dbReference>
<proteinExistence type="predicted"/>
<sequence>MRLMASPVVPVPVPVPVTDPAVARNPSGGVTIRTRLSQLCQQGQPQLARHLLDSLPRASTAVWNTVIIGFICNKMPLEEALQLYSEMIK</sequence>
<dbReference type="InterPro" id="IPR002885">
    <property type="entry name" value="PPR_rpt"/>
</dbReference>
<evidence type="ECO:0000313" key="4">
    <source>
        <dbReference type="Proteomes" id="UP000053144"/>
    </source>
</evidence>
<dbReference type="Gramene" id="KOM46377">
    <property type="protein sequence ID" value="KOM46377"/>
    <property type="gene ID" value="LR48_Vigan07g008100"/>
</dbReference>
<dbReference type="InterPro" id="IPR011990">
    <property type="entry name" value="TPR-like_helical_dom_sf"/>
</dbReference>
<gene>
    <name evidence="3" type="ORF">LR48_Vigan07g008100</name>
</gene>
<dbReference type="AlphaFoldDB" id="A0A0L9UUW7"/>
<dbReference type="NCBIfam" id="TIGR00756">
    <property type="entry name" value="PPR"/>
    <property type="match status" value="1"/>
</dbReference>
<organism evidence="3 4">
    <name type="scientific">Phaseolus angularis</name>
    <name type="common">Azuki bean</name>
    <name type="synonym">Vigna angularis</name>
    <dbReference type="NCBI Taxonomy" id="3914"/>
    <lineage>
        <taxon>Eukaryota</taxon>
        <taxon>Viridiplantae</taxon>
        <taxon>Streptophyta</taxon>
        <taxon>Embryophyta</taxon>
        <taxon>Tracheophyta</taxon>
        <taxon>Spermatophyta</taxon>
        <taxon>Magnoliopsida</taxon>
        <taxon>eudicotyledons</taxon>
        <taxon>Gunneridae</taxon>
        <taxon>Pentapetalae</taxon>
        <taxon>rosids</taxon>
        <taxon>fabids</taxon>
        <taxon>Fabales</taxon>
        <taxon>Fabaceae</taxon>
        <taxon>Papilionoideae</taxon>
        <taxon>50 kb inversion clade</taxon>
        <taxon>NPAAA clade</taxon>
        <taxon>indigoferoid/millettioid clade</taxon>
        <taxon>Phaseoleae</taxon>
        <taxon>Vigna</taxon>
    </lineage>
</organism>
<dbReference type="PROSITE" id="PS51375">
    <property type="entry name" value="PPR"/>
    <property type="match status" value="1"/>
</dbReference>
<evidence type="ECO:0000256" key="1">
    <source>
        <dbReference type="ARBA" id="ARBA00022737"/>
    </source>
</evidence>